<dbReference type="InterPro" id="IPR036943">
    <property type="entry name" value="FN_type2_sf"/>
</dbReference>
<protein>
    <recommendedName>
        <fullName evidence="1">Fibronectin</fullName>
    </recommendedName>
</protein>
<evidence type="ECO:0000256" key="7">
    <source>
        <dbReference type="ARBA" id="ARBA00023180"/>
    </source>
</evidence>
<dbReference type="Pfam" id="PF00041">
    <property type="entry name" value="fn3"/>
    <property type="match status" value="9"/>
</dbReference>
<feature type="domain" description="Fibronectin type-III" evidence="10">
    <location>
        <begin position="341"/>
        <end position="436"/>
    </location>
</feature>
<feature type="disulfide bond" evidence="8">
    <location>
        <begin position="104"/>
        <end position="130"/>
    </location>
</feature>
<evidence type="ECO:0000256" key="8">
    <source>
        <dbReference type="PROSITE-ProRule" id="PRU00479"/>
    </source>
</evidence>
<dbReference type="InterPro" id="IPR050991">
    <property type="entry name" value="ECM_Regulatory_Proteins"/>
</dbReference>
<dbReference type="PANTHER" id="PTHR46708">
    <property type="entry name" value="TENASCIN"/>
    <property type="match status" value="1"/>
</dbReference>
<dbReference type="InterPro" id="IPR013783">
    <property type="entry name" value="Ig-like_fold"/>
</dbReference>
<evidence type="ECO:0000256" key="1">
    <source>
        <dbReference type="ARBA" id="ARBA00020368"/>
    </source>
</evidence>
<organism evidence="13">
    <name type="scientific">Petromyzon marinus</name>
    <name type="common">Sea lamprey</name>
    <dbReference type="NCBI Taxonomy" id="7757"/>
    <lineage>
        <taxon>Eukaryota</taxon>
        <taxon>Metazoa</taxon>
        <taxon>Chordata</taxon>
        <taxon>Craniata</taxon>
        <taxon>Vertebrata</taxon>
        <taxon>Cyclostomata</taxon>
        <taxon>Hyperoartia</taxon>
        <taxon>Petromyzontiformes</taxon>
        <taxon>Petromyzontidae</taxon>
        <taxon>Petromyzon</taxon>
    </lineage>
</organism>
<dbReference type="GO" id="GO:0007155">
    <property type="term" value="P:cell adhesion"/>
    <property type="evidence" value="ECO:0007669"/>
    <property type="project" value="UniProtKB-KW"/>
</dbReference>
<evidence type="ECO:0000313" key="13">
    <source>
        <dbReference type="Ensembl" id="ENSPMAP00000006548.1"/>
    </source>
</evidence>
<keyword evidence="6 8" id="KW-1015">Disulfide bond</keyword>
<dbReference type="GO" id="GO:0006953">
    <property type="term" value="P:acute-phase response"/>
    <property type="evidence" value="ECO:0007669"/>
    <property type="project" value="UniProtKB-KW"/>
</dbReference>
<feature type="domain" description="Fibronectin type-III" evidence="10">
    <location>
        <begin position="1363"/>
        <end position="1452"/>
    </location>
</feature>
<proteinExistence type="predicted"/>
<evidence type="ECO:0000256" key="3">
    <source>
        <dbReference type="ARBA" id="ARBA00022674"/>
    </source>
</evidence>
<dbReference type="InterPro" id="IPR036116">
    <property type="entry name" value="FN3_sf"/>
</dbReference>
<dbReference type="InterPro" id="IPR013806">
    <property type="entry name" value="Kringle-like"/>
</dbReference>
<feature type="region of interest" description="Disordered" evidence="9">
    <location>
        <begin position="1792"/>
        <end position="1814"/>
    </location>
</feature>
<dbReference type="PROSITE" id="PS50853">
    <property type="entry name" value="FN3"/>
    <property type="match status" value="10"/>
</dbReference>
<dbReference type="SUPFAM" id="SSF57440">
    <property type="entry name" value="Kringle-like"/>
    <property type="match status" value="2"/>
</dbReference>
<dbReference type="InterPro" id="IPR000562">
    <property type="entry name" value="FN_type2_dom"/>
</dbReference>
<dbReference type="PANTHER" id="PTHR46708:SF2">
    <property type="entry name" value="FIBRONECTIN TYPE-III DOMAIN-CONTAINING PROTEIN"/>
    <property type="match status" value="1"/>
</dbReference>
<feature type="domain" description="Fibronectin type-I" evidence="11">
    <location>
        <begin position="247"/>
        <end position="289"/>
    </location>
</feature>
<dbReference type="Gene3D" id="2.60.40.10">
    <property type="entry name" value="Immunoglobulins"/>
    <property type="match status" value="14"/>
</dbReference>
<dbReference type="GO" id="GO:0008360">
    <property type="term" value="P:regulation of cell shape"/>
    <property type="evidence" value="ECO:0007669"/>
    <property type="project" value="UniProtKB-KW"/>
</dbReference>
<feature type="domain" description="Fibronectin type-I" evidence="11">
    <location>
        <begin position="290"/>
        <end position="333"/>
    </location>
</feature>
<accession>S4RMW2</accession>
<dbReference type="PROSITE" id="PS51092">
    <property type="entry name" value="FN2_2"/>
    <property type="match status" value="2"/>
</dbReference>
<dbReference type="SUPFAM" id="SSF57603">
    <property type="entry name" value="FnI-like domain"/>
    <property type="match status" value="3"/>
</dbReference>
<dbReference type="PRINTS" id="PR00013">
    <property type="entry name" value="FNTYPEII"/>
</dbReference>
<dbReference type="InterPro" id="IPR000083">
    <property type="entry name" value="Fibronectin_type1"/>
</dbReference>
<dbReference type="GO" id="GO:0005615">
    <property type="term" value="C:extracellular space"/>
    <property type="evidence" value="ECO:0007669"/>
    <property type="project" value="UniProtKB-ARBA"/>
</dbReference>
<keyword evidence="7" id="KW-0325">Glycoprotein</keyword>
<keyword evidence="5" id="KW-0133">Cell shape</keyword>
<feature type="domain" description="Fibronectin type-I" evidence="11">
    <location>
        <begin position="1976"/>
        <end position="2020"/>
    </location>
</feature>
<dbReference type="Ensembl" id="ENSPMAT00000006577.1">
    <property type="protein sequence ID" value="ENSPMAP00000006548.1"/>
    <property type="gene ID" value="ENSPMAG00000005878.1"/>
</dbReference>
<feature type="domain" description="Fibronectin type-III" evidence="10">
    <location>
        <begin position="1268"/>
        <end position="1358"/>
    </location>
</feature>
<feature type="domain" description="Fibronectin type-III" evidence="10">
    <location>
        <begin position="703"/>
        <end position="802"/>
    </location>
</feature>
<feature type="domain" description="Fibronectin type-III" evidence="10">
    <location>
        <begin position="1453"/>
        <end position="1544"/>
    </location>
</feature>
<keyword evidence="4" id="KW-0677">Repeat</keyword>
<sequence>ARRGRGAAPLHLRGERAGPVDVRAQRSWRRPGPDPDHPGKSQGPQAARRTRCRLGRGVEFVSGQRWTRAQGQHREICSCSAGGEANADAGMARTRGGNADGDPCVFPFVFEGMALWGCTARGRTDGRQWCGTTSNFDRDSRYTYCVDEHAEMLVPSQGGNSHGALCALPFSFGGRVYSECTAVGRDDGELWCSTTADFDGDGKYGFCPMNGESARGSTRECLLLAIGTRFDSQGGFRRCTACVPPPGQCSVDGVLHESGKSFFKRHEEGHLMNCTCHGRERGMWTCDGLDQCQDSDSRDYHQVGDTWAKVVDGLEFRCHCYGNGIGEWNCKRTTPPEASVQPVQVMISESPTNRHSHPVRWINPSSSAASGYNLKWRAKDSEARWREVDLGVKEDGYVVTGLDPGITYEGQLFTLRPDGHRDVTRFQFSTSATPRAYPGGSSPPWPWCGHNTNCRHDDDFLYLSIPVQGITRDGRMSHDSLLKEKADLLPPPVPCNINALPGQECHGTFAVVYVSMYPAPEPPEGLKVVDMTESSITIGWDRTDEQLTAYRVVLLPDTGRAPKEMMLHPGATSVMLLELVSAEAYTVRLYAVSGDAQSRPSSLQASTHGDSRSQRRTRLPFVSVAFTMNTLFQQGKSPVRLKVTFPLRYGPQNGYSIDFVTLNIYVKQSAAGPVVVMFFSGSTIPRNTSSRLENKHGNRRLTAPRELRVTDVEETALRAEWLPPPGGPISGYRVRCLPAAGGEEDEGAAAGHQEEEELPAGTSSHRLEGLQPGQHYVITVTAVRGQEHGPPASLSVDTLEPFVTPDFKVDVTETTITISWASVPGLVVRVLLVLSEGGADPRELSADSGELLLPDLTPSTEYTLTIIILLHGVQRGPPIVKLVTTSVPPPRGIEVEPRGDTGELRISWIAPEMPEVGGKRSASWNKQHTYGGILLKLCTATPSSLCMNRQLRPGTEYEVAVHTIVGEHESVALMGTQRTAPDPPRELQIVAVSDSSLNLQWLPPAEAAVSGYRVRCATEEDPSVMFAASNGREDPRYVSSDSGLMLLPDLSPHAEYTLTIIILLHGTQRGPPIVKHVTTAELADPSDLRFSHVGAESMHVSWAPAPPPASPTHYVVHYSPLYSSAEPREVVVAGDATSVDLGGLHPGLEYRVKVHAADGDKLSAGASGTHKTAIDSPTQLEFLDVTDSSLTVAWQPPRAAITGYRVRYGPEGGAPGYANERLVTGDRTQLELHDLEPGTDYVVRVISVDGREESLPLMGQTRTEGRPRRLEVAGESPSSLTLTWYQPSAPVDHYTVTCTPLSGREEVRELLVPGSSSRATLQGLATAQEYNVSIRATYGQQQQGGPMLSSQPVYIVHYLGVDQPSDMQILDLTESSIRVRWNPCRAPILGYLLTCTPTTHPAGPSTFAIPPGETDVTITKLVPTVEYVISVCARRHNQDSEPTTLTFTTKVDSPRGLEFLQVAETWVLVQWEPPEGRVSSYRITYESSNEGTREFPHTPRGDVEEANITGLTPGLEYTVRVYATYGQDESVPLTGCQVTAIPAPTDLQFHFVTASGLTVSWAAPVGVELTGFRVVLMPRDRKGPTLERSQSPKVTTTTINGLLAQTEYEVSVYALKNYLASKSLQAFQKTQQSVMPPGRLRALSVTGSTVLVAWRSRAVRLSAFLLIATPLSNEGLSAERLLSPLLRACTITGVPPLSLARSHMYTHTFNGAHSHALAHVDVCVGAQFHVHYLTTIYLLLRQPPFTLIEMYSTSRVILKHPQPGIFQTPITRLSPGVTYSISIYAMREGSRSQPTSITVTTSKAPSPQRRSSGNIHSKDFLTAQSSLPMKITLQDPGVREGNGVRRPSSNGATWEGGFEREEFLGAASPTFLRDGRSDHVGAAPGQLHTTVTWRPSGGSTEHHVTCLPIGDSSPVVKLTLPGGAEAATLRGLRPGAVYRVLVEAMGLDGRNTLLDETLSLNNTGTTEGAGEARILDGCLEGTTGTAYAPGEHWEQRAQNGLLLTCTCLGEGRGHVRCDSSKWC</sequence>
<name>S4RMW2_PETMA</name>
<dbReference type="SUPFAM" id="SSF49265">
    <property type="entry name" value="Fibronectin type III"/>
    <property type="match status" value="11"/>
</dbReference>
<dbReference type="HOGENOM" id="CLU_000916_0_0_1"/>
<dbReference type="PROSITE" id="PS00023">
    <property type="entry name" value="FN2_1"/>
    <property type="match status" value="1"/>
</dbReference>
<dbReference type="GO" id="GO:0008201">
    <property type="term" value="F:heparin binding"/>
    <property type="evidence" value="ECO:0007669"/>
    <property type="project" value="UniProtKB-KW"/>
</dbReference>
<feature type="domain" description="Fibronectin type-II" evidence="12">
    <location>
        <begin position="99"/>
        <end position="147"/>
    </location>
</feature>
<dbReference type="PROSITE" id="PS51091">
    <property type="entry name" value="FN1_2"/>
    <property type="match status" value="3"/>
</dbReference>
<feature type="disulfide bond" evidence="8">
    <location>
        <begin position="180"/>
        <end position="207"/>
    </location>
</feature>
<feature type="domain" description="Fibronectin type-III" evidence="10">
    <location>
        <begin position="1176"/>
        <end position="1267"/>
    </location>
</feature>
<dbReference type="Pfam" id="PF00040">
    <property type="entry name" value="fn2"/>
    <property type="match status" value="2"/>
</dbReference>
<reference evidence="13" key="1">
    <citation type="submission" date="2025-08" db="UniProtKB">
        <authorList>
            <consortium name="Ensembl"/>
        </authorList>
    </citation>
    <scope>IDENTIFICATION</scope>
</reference>
<evidence type="ECO:0000259" key="11">
    <source>
        <dbReference type="PROSITE" id="PS51091"/>
    </source>
</evidence>
<dbReference type="STRING" id="7757.ENSPMAP00000006548"/>
<dbReference type="SMART" id="SM00060">
    <property type="entry name" value="FN3"/>
    <property type="match status" value="14"/>
</dbReference>
<dbReference type="CDD" id="cd00061">
    <property type="entry name" value="FN1"/>
    <property type="match status" value="1"/>
</dbReference>
<feature type="domain" description="Fibronectin type-III" evidence="10">
    <location>
        <begin position="1084"/>
        <end position="1175"/>
    </location>
</feature>
<dbReference type="FunFam" id="2.10.10.10:FF:000001">
    <property type="entry name" value="Fibronectin 1a isoform 1"/>
    <property type="match status" value="2"/>
</dbReference>
<dbReference type="CDD" id="cd00063">
    <property type="entry name" value="FN3"/>
    <property type="match status" value="10"/>
</dbReference>
<evidence type="ECO:0000256" key="2">
    <source>
        <dbReference type="ARBA" id="ARBA00022486"/>
    </source>
</evidence>
<dbReference type="FunFam" id="2.60.40.10:FF:000099">
    <property type="entry name" value="Fibronectin 1"/>
    <property type="match status" value="3"/>
</dbReference>
<feature type="disulfide bond" evidence="8">
    <location>
        <begin position="118"/>
        <end position="145"/>
    </location>
</feature>
<evidence type="ECO:0000259" key="12">
    <source>
        <dbReference type="PROSITE" id="PS51092"/>
    </source>
</evidence>
<keyword evidence="2" id="KW-0011">Acute phase</keyword>
<keyword evidence="3" id="KW-0358">Heparin-binding</keyword>
<dbReference type="GeneTree" id="ENSGT00940000155126"/>
<feature type="domain" description="Fibronectin type-II" evidence="12">
    <location>
        <begin position="161"/>
        <end position="209"/>
    </location>
</feature>
<reference evidence="13" key="2">
    <citation type="submission" date="2025-09" db="UniProtKB">
        <authorList>
            <consortium name="Ensembl"/>
        </authorList>
    </citation>
    <scope>IDENTIFICATION</scope>
</reference>
<feature type="disulfide bond" evidence="8">
    <location>
        <begin position="166"/>
        <end position="192"/>
    </location>
</feature>
<evidence type="ECO:0000256" key="5">
    <source>
        <dbReference type="ARBA" id="ARBA00022960"/>
    </source>
</evidence>
<evidence type="ECO:0000259" key="10">
    <source>
        <dbReference type="PROSITE" id="PS50853"/>
    </source>
</evidence>
<evidence type="ECO:0000256" key="4">
    <source>
        <dbReference type="ARBA" id="ARBA00022737"/>
    </source>
</evidence>
<dbReference type="Gene3D" id="2.10.70.10">
    <property type="entry name" value="Complement Module, domain 1"/>
    <property type="match status" value="3"/>
</dbReference>
<dbReference type="SMART" id="SM00058">
    <property type="entry name" value="FN1"/>
    <property type="match status" value="3"/>
</dbReference>
<evidence type="ECO:0000256" key="9">
    <source>
        <dbReference type="SAM" id="MobiDB-lite"/>
    </source>
</evidence>
<feature type="domain" description="Fibronectin type-III" evidence="10">
    <location>
        <begin position="1545"/>
        <end position="1637"/>
    </location>
</feature>
<dbReference type="InterPro" id="IPR003961">
    <property type="entry name" value="FN3_dom"/>
</dbReference>
<dbReference type="CDD" id="cd00062">
    <property type="entry name" value="FN2"/>
    <property type="match status" value="2"/>
</dbReference>
<dbReference type="Pfam" id="PF00039">
    <property type="entry name" value="fn1"/>
    <property type="match status" value="2"/>
</dbReference>
<dbReference type="Gene3D" id="2.10.10.10">
    <property type="entry name" value="Fibronectin, type II, collagen-binding"/>
    <property type="match status" value="2"/>
</dbReference>
<dbReference type="SMART" id="SM00059">
    <property type="entry name" value="FN2"/>
    <property type="match status" value="2"/>
</dbReference>
<feature type="region of interest" description="Disordered" evidence="9">
    <location>
        <begin position="1"/>
        <end position="50"/>
    </location>
</feature>
<feature type="domain" description="Fibronectin type-III" evidence="10">
    <location>
        <begin position="522"/>
        <end position="611"/>
    </location>
</feature>
<feature type="region of interest" description="Disordered" evidence="9">
    <location>
        <begin position="743"/>
        <end position="768"/>
    </location>
</feature>
<feature type="domain" description="Fibronectin type-III" evidence="10">
    <location>
        <begin position="983"/>
        <end position="1082"/>
    </location>
</feature>
<evidence type="ECO:0000256" key="6">
    <source>
        <dbReference type="ARBA" id="ARBA00023157"/>
    </source>
</evidence>